<dbReference type="PANTHER" id="PTHR24243:SF14">
    <property type="entry name" value="NEUROMEDIN-U RECEPTOR 2"/>
    <property type="match status" value="1"/>
</dbReference>
<comment type="subcellular location">
    <subcellularLocation>
        <location evidence="2">Cell membrane</location>
        <topology evidence="2">Multi-pass membrane protein</topology>
    </subcellularLocation>
</comment>
<feature type="transmembrane region" description="Helical" evidence="13">
    <location>
        <begin position="245"/>
        <end position="265"/>
    </location>
</feature>
<evidence type="ECO:0000256" key="2">
    <source>
        <dbReference type="ARBA" id="ARBA00004651"/>
    </source>
</evidence>
<dbReference type="PRINTS" id="PR01567">
    <property type="entry name" value="NEUROMEDNU2R"/>
</dbReference>
<gene>
    <name evidence="15" type="primary">NMUR2</name>
</gene>
<evidence type="ECO:0000256" key="8">
    <source>
        <dbReference type="ARBA" id="ARBA00023157"/>
    </source>
</evidence>
<evidence type="ECO:0000256" key="13">
    <source>
        <dbReference type="SAM" id="Phobius"/>
    </source>
</evidence>
<dbReference type="Gene3D" id="1.20.1070.10">
    <property type="entry name" value="Rhodopsin 7-helix transmembrane proteins"/>
    <property type="match status" value="1"/>
</dbReference>
<feature type="transmembrane region" description="Helical" evidence="13">
    <location>
        <begin position="157"/>
        <end position="174"/>
    </location>
</feature>
<evidence type="ECO:0000256" key="4">
    <source>
        <dbReference type="ARBA" id="ARBA00022692"/>
    </source>
</evidence>
<accession>A0A8C5S074</accession>
<keyword evidence="3" id="KW-1003">Cell membrane</keyword>
<evidence type="ECO:0000256" key="12">
    <source>
        <dbReference type="RuleBase" id="RU000688"/>
    </source>
</evidence>
<feature type="transmembrane region" description="Helical" evidence="13">
    <location>
        <begin position="118"/>
        <end position="136"/>
    </location>
</feature>
<keyword evidence="5 13" id="KW-1133">Transmembrane helix</keyword>
<dbReference type="PANTHER" id="PTHR24243">
    <property type="entry name" value="G-PROTEIN COUPLED RECEPTOR"/>
    <property type="match status" value="1"/>
</dbReference>
<organism evidence="15 16">
    <name type="scientific">Laticauda laticaudata</name>
    <name type="common">Blue-ringed sea krait</name>
    <name type="synonym">Blue-lipped sea krait</name>
    <dbReference type="NCBI Taxonomy" id="8630"/>
    <lineage>
        <taxon>Eukaryota</taxon>
        <taxon>Metazoa</taxon>
        <taxon>Chordata</taxon>
        <taxon>Craniata</taxon>
        <taxon>Vertebrata</taxon>
        <taxon>Euteleostomi</taxon>
        <taxon>Lepidosauria</taxon>
        <taxon>Squamata</taxon>
        <taxon>Bifurcata</taxon>
        <taxon>Unidentata</taxon>
        <taxon>Episquamata</taxon>
        <taxon>Toxicofera</taxon>
        <taxon>Serpentes</taxon>
        <taxon>Colubroidea</taxon>
        <taxon>Elapidae</taxon>
        <taxon>Laticaudinae</taxon>
        <taxon>Laticauda</taxon>
    </lineage>
</organism>
<reference evidence="15" key="2">
    <citation type="submission" date="2025-09" db="UniProtKB">
        <authorList>
            <consortium name="Ensembl"/>
        </authorList>
    </citation>
    <scope>IDENTIFICATION</scope>
</reference>
<dbReference type="InterPro" id="IPR000276">
    <property type="entry name" value="GPCR_Rhodpsn"/>
</dbReference>
<evidence type="ECO:0000256" key="10">
    <source>
        <dbReference type="ARBA" id="ARBA00023180"/>
    </source>
</evidence>
<evidence type="ECO:0000256" key="11">
    <source>
        <dbReference type="ARBA" id="ARBA00023224"/>
    </source>
</evidence>
<dbReference type="PROSITE" id="PS50262">
    <property type="entry name" value="G_PROTEIN_RECEP_F1_2"/>
    <property type="match status" value="1"/>
</dbReference>
<dbReference type="GeneTree" id="ENSGT01120000271823"/>
<dbReference type="Ensembl" id="ENSLLTT00000011513.1">
    <property type="protein sequence ID" value="ENSLLTP00000011082.1"/>
    <property type="gene ID" value="ENSLLTG00000008434.1"/>
</dbReference>
<dbReference type="GO" id="GO:0005886">
    <property type="term" value="C:plasma membrane"/>
    <property type="evidence" value="ECO:0007669"/>
    <property type="project" value="UniProtKB-SubCell"/>
</dbReference>
<name>A0A8C5S074_LATLA</name>
<evidence type="ECO:0000256" key="7">
    <source>
        <dbReference type="ARBA" id="ARBA00023136"/>
    </source>
</evidence>
<evidence type="ECO:0000256" key="1">
    <source>
        <dbReference type="ARBA" id="ARBA00003593"/>
    </source>
</evidence>
<comment type="similarity">
    <text evidence="12">Belongs to the G-protein coupled receptor 1 family.</text>
</comment>
<dbReference type="PROSITE" id="PS00237">
    <property type="entry name" value="G_PROTEIN_RECEP_F1_1"/>
    <property type="match status" value="1"/>
</dbReference>
<keyword evidence="11 12" id="KW-0807">Transducer</keyword>
<sequence length="371" mass="42822">ILQLCLSLSLLFSPSFHFSSQQLLDYLLFLYGPKHNHLSLPVTWIYALIFIVCVSGNLLVCLVILKHRSMKTSTNCCLFSLAISDLLVLLFGMPLEIYEMWNNYPLLFGLVGCYLKTVFFETICFASVLIITLVSIERYMAVLHPFQVRLKNIQQRALRIILILWFLSILFSLPNTSIHGIVLQYFPNHTEIPGSAVCAVVKSMWIYKRELTSLLFYVLSLSVISVLYCLMGLKFEIPVLRGNTLMVQAHLFVLVIVFGVYWAPFHTDRLFYSVFFYLSSAVNPIIYHVLSWHFRVAFLSVIFPQSKYWHPRHPTSHPNLTGYAEEWSHPNMHQSSFRILACLIACDNSVCERVSLYEIGTHIYVINKQTN</sequence>
<evidence type="ECO:0000256" key="6">
    <source>
        <dbReference type="ARBA" id="ARBA00023040"/>
    </source>
</evidence>
<dbReference type="AlphaFoldDB" id="A0A8C5S074"/>
<dbReference type="PRINTS" id="PR00237">
    <property type="entry name" value="GPCRRHODOPSN"/>
</dbReference>
<dbReference type="Pfam" id="PF00001">
    <property type="entry name" value="7tm_1"/>
    <property type="match status" value="1"/>
</dbReference>
<evidence type="ECO:0000313" key="15">
    <source>
        <dbReference type="Ensembl" id="ENSLLTP00000011082.1"/>
    </source>
</evidence>
<evidence type="ECO:0000256" key="5">
    <source>
        <dbReference type="ARBA" id="ARBA00022989"/>
    </source>
</evidence>
<evidence type="ECO:0000313" key="16">
    <source>
        <dbReference type="Proteomes" id="UP000694406"/>
    </source>
</evidence>
<reference evidence="15" key="1">
    <citation type="submission" date="2025-08" db="UniProtKB">
        <authorList>
            <consortium name="Ensembl"/>
        </authorList>
    </citation>
    <scope>IDENTIFICATION</scope>
</reference>
<keyword evidence="4 12" id="KW-0812">Transmembrane</keyword>
<dbReference type="GO" id="GO:0001607">
    <property type="term" value="F:neuromedin U receptor activity"/>
    <property type="evidence" value="ECO:0007669"/>
    <property type="project" value="InterPro"/>
</dbReference>
<protein>
    <submittedName>
        <fullName evidence="15">Neuromedin U receptor 2</fullName>
    </submittedName>
</protein>
<feature type="transmembrane region" description="Helical" evidence="13">
    <location>
        <begin position="77"/>
        <end position="98"/>
    </location>
</feature>
<keyword evidence="16" id="KW-1185">Reference proteome</keyword>
<feature type="transmembrane region" description="Helical" evidence="13">
    <location>
        <begin position="44"/>
        <end position="65"/>
    </location>
</feature>
<dbReference type="Proteomes" id="UP000694406">
    <property type="component" value="Unplaced"/>
</dbReference>
<dbReference type="PRINTS" id="PR01565">
    <property type="entry name" value="NEUROMEDINUR"/>
</dbReference>
<keyword evidence="6 12" id="KW-0297">G-protein coupled receptor</keyword>
<feature type="domain" description="G-protein coupled receptors family 1 profile" evidence="14">
    <location>
        <begin position="56"/>
        <end position="308"/>
    </location>
</feature>
<keyword evidence="8" id="KW-1015">Disulfide bond</keyword>
<dbReference type="InterPro" id="IPR005390">
    <property type="entry name" value="NeuromedU_rcpt"/>
</dbReference>
<comment type="function">
    <text evidence="1">Receptor for the neuromedin-U and neuromedin-S neuropeptides.</text>
</comment>
<feature type="transmembrane region" description="Helical" evidence="13">
    <location>
        <begin position="214"/>
        <end position="233"/>
    </location>
</feature>
<keyword evidence="10" id="KW-0325">Glycoprotein</keyword>
<dbReference type="InterPro" id="IPR017452">
    <property type="entry name" value="GPCR_Rhodpsn_7TM"/>
</dbReference>
<evidence type="ECO:0000259" key="14">
    <source>
        <dbReference type="PROSITE" id="PS50262"/>
    </source>
</evidence>
<proteinExistence type="inferred from homology"/>
<keyword evidence="7 13" id="KW-0472">Membrane</keyword>
<dbReference type="SUPFAM" id="SSF81321">
    <property type="entry name" value="Family A G protein-coupled receptor-like"/>
    <property type="match status" value="1"/>
</dbReference>
<evidence type="ECO:0000256" key="3">
    <source>
        <dbReference type="ARBA" id="ARBA00022475"/>
    </source>
</evidence>
<keyword evidence="9 12" id="KW-0675">Receptor</keyword>
<dbReference type="InterPro" id="IPR005392">
    <property type="entry name" value="NeuromedU_rcpt_2"/>
</dbReference>
<evidence type="ECO:0000256" key="9">
    <source>
        <dbReference type="ARBA" id="ARBA00023170"/>
    </source>
</evidence>